<dbReference type="SUPFAM" id="SSF54768">
    <property type="entry name" value="dsRNA-binding domain-like"/>
    <property type="match status" value="1"/>
</dbReference>
<comment type="similarity">
    <text evidence="1 9">Belongs to the universal ribosomal protein uS5 family.</text>
</comment>
<dbReference type="GO" id="GO:0019843">
    <property type="term" value="F:rRNA binding"/>
    <property type="evidence" value="ECO:0007669"/>
    <property type="project" value="UniProtKB-KW"/>
</dbReference>
<dbReference type="Pfam" id="PF00333">
    <property type="entry name" value="Ribosomal_S5"/>
    <property type="match status" value="1"/>
</dbReference>
<evidence type="ECO:0000256" key="4">
    <source>
        <dbReference type="ARBA" id="ARBA00022980"/>
    </source>
</evidence>
<feature type="compositionally biased region" description="Basic and acidic residues" evidence="10">
    <location>
        <begin position="34"/>
        <end position="57"/>
    </location>
</feature>
<dbReference type="InterPro" id="IPR018192">
    <property type="entry name" value="Ribosomal_uS5_N_CS"/>
</dbReference>
<dbReference type="InterPro" id="IPR005712">
    <property type="entry name" value="Ribosomal_uS5_bac-type"/>
</dbReference>
<dbReference type="NCBIfam" id="TIGR01021">
    <property type="entry name" value="rpsE_bact"/>
    <property type="match status" value="1"/>
</dbReference>
<dbReference type="PROSITE" id="PS00585">
    <property type="entry name" value="RIBOSOMAL_S5"/>
    <property type="match status" value="1"/>
</dbReference>
<evidence type="ECO:0000313" key="12">
    <source>
        <dbReference type="EMBL" id="PIP34302.1"/>
    </source>
</evidence>
<evidence type="ECO:0000256" key="7">
    <source>
        <dbReference type="ARBA" id="ARBA00035519"/>
    </source>
</evidence>
<evidence type="ECO:0000313" key="13">
    <source>
        <dbReference type="Proteomes" id="UP000231408"/>
    </source>
</evidence>
<dbReference type="InterPro" id="IPR020568">
    <property type="entry name" value="Ribosomal_Su5_D2-typ_SF"/>
</dbReference>
<dbReference type="InterPro" id="IPR000851">
    <property type="entry name" value="Ribosomal_uS5"/>
</dbReference>
<evidence type="ECO:0000256" key="9">
    <source>
        <dbReference type="RuleBase" id="RU003823"/>
    </source>
</evidence>
<evidence type="ECO:0000256" key="1">
    <source>
        <dbReference type="ARBA" id="ARBA00008945"/>
    </source>
</evidence>
<dbReference type="PROSITE" id="PS50881">
    <property type="entry name" value="S5_DSRBD"/>
    <property type="match status" value="1"/>
</dbReference>
<dbReference type="EMBL" id="PCSE01000106">
    <property type="protein sequence ID" value="PIP34302.1"/>
    <property type="molecule type" value="Genomic_DNA"/>
</dbReference>
<gene>
    <name evidence="12" type="ORF">COX21_03740</name>
</gene>
<dbReference type="InterPro" id="IPR005324">
    <property type="entry name" value="Ribosomal_uS5_C"/>
</dbReference>
<keyword evidence="2" id="KW-0699">rRNA-binding</keyword>
<dbReference type="GO" id="GO:0006412">
    <property type="term" value="P:translation"/>
    <property type="evidence" value="ECO:0007669"/>
    <property type="project" value="InterPro"/>
</dbReference>
<dbReference type="PANTHER" id="PTHR48277">
    <property type="entry name" value="MITOCHONDRIAL RIBOSOMAL PROTEIN S5"/>
    <property type="match status" value="1"/>
</dbReference>
<evidence type="ECO:0000256" key="10">
    <source>
        <dbReference type="SAM" id="MobiDB-lite"/>
    </source>
</evidence>
<proteinExistence type="inferred from homology"/>
<dbReference type="PANTHER" id="PTHR48277:SF1">
    <property type="entry name" value="MITOCHONDRIAL RIBOSOMAL PROTEIN S5"/>
    <property type="match status" value="1"/>
</dbReference>
<organism evidence="12 13">
    <name type="scientific">Candidatus Falkowbacteria bacterium CG23_combo_of_CG06-09_8_20_14_all_41_10</name>
    <dbReference type="NCBI Taxonomy" id="1974571"/>
    <lineage>
        <taxon>Bacteria</taxon>
        <taxon>Candidatus Falkowiibacteriota</taxon>
    </lineage>
</organism>
<keyword evidence="4 8" id="KW-0689">Ribosomal protein</keyword>
<dbReference type="Gene3D" id="3.30.230.10">
    <property type="match status" value="1"/>
</dbReference>
<feature type="region of interest" description="Disordered" evidence="10">
    <location>
        <begin position="22"/>
        <end position="57"/>
    </location>
</feature>
<comment type="caution">
    <text evidence="12">The sequence shown here is derived from an EMBL/GenBank/DDBJ whole genome shotgun (WGS) entry which is preliminary data.</text>
</comment>
<evidence type="ECO:0000256" key="5">
    <source>
        <dbReference type="ARBA" id="ARBA00023274"/>
    </source>
</evidence>
<dbReference type="InterPro" id="IPR014721">
    <property type="entry name" value="Ribsml_uS5_D2-typ_fold_subgr"/>
</dbReference>
<evidence type="ECO:0000256" key="6">
    <source>
        <dbReference type="ARBA" id="ARBA00035255"/>
    </source>
</evidence>
<accession>A0A2G9ZMB6</accession>
<protein>
    <recommendedName>
        <fullName evidence="6">Small ribosomal subunit protein uS5</fullName>
    </recommendedName>
    <alternativeName>
        <fullName evidence="7">30S ribosomal protein S5</fullName>
    </alternativeName>
</protein>
<dbReference type="GO" id="GO:0005737">
    <property type="term" value="C:cytoplasm"/>
    <property type="evidence" value="ECO:0007669"/>
    <property type="project" value="UniProtKB-ARBA"/>
</dbReference>
<sequence>MSEEKKQPSGIKETAVAEAVAKSVYGGNNNNNRNDNRGGGRGGRAEKRGDKRFGGGKDEMEQRILDIARVTRVMKGGKRMSFRACVALGDKKGTIGTGLGKGADVTMAVNKAVNQAKKHMITVNMINNTIPHEVRKTIGAASIMFKPAQKGRGVIAGGVVRVILELAGVKNVTSKILGTNNKINNARCTIEALNSLRKVKEKVKTVKPELKKEDKPEIK</sequence>
<dbReference type="FunFam" id="3.30.230.10:FF:000002">
    <property type="entry name" value="30S ribosomal protein S5"/>
    <property type="match status" value="1"/>
</dbReference>
<feature type="domain" description="S5 DRBM" evidence="11">
    <location>
        <begin position="60"/>
        <end position="123"/>
    </location>
</feature>
<dbReference type="InterPro" id="IPR013810">
    <property type="entry name" value="Ribosomal_uS5_N"/>
</dbReference>
<dbReference type="SUPFAM" id="SSF54211">
    <property type="entry name" value="Ribosomal protein S5 domain 2-like"/>
    <property type="match status" value="1"/>
</dbReference>
<dbReference type="AlphaFoldDB" id="A0A2G9ZMB6"/>
<dbReference type="GO" id="GO:0015935">
    <property type="term" value="C:small ribosomal subunit"/>
    <property type="evidence" value="ECO:0007669"/>
    <property type="project" value="InterPro"/>
</dbReference>
<name>A0A2G9ZMB6_9BACT</name>
<evidence type="ECO:0000256" key="8">
    <source>
        <dbReference type="PROSITE-ProRule" id="PRU00268"/>
    </source>
</evidence>
<evidence type="ECO:0000256" key="3">
    <source>
        <dbReference type="ARBA" id="ARBA00022884"/>
    </source>
</evidence>
<dbReference type="Gene3D" id="3.30.160.20">
    <property type="match status" value="1"/>
</dbReference>
<keyword evidence="3" id="KW-0694">RNA-binding</keyword>
<dbReference type="GO" id="GO:0003735">
    <property type="term" value="F:structural constituent of ribosome"/>
    <property type="evidence" value="ECO:0007669"/>
    <property type="project" value="UniProtKB-UniRule"/>
</dbReference>
<keyword evidence="5 8" id="KW-0687">Ribonucleoprotein</keyword>
<evidence type="ECO:0000259" key="11">
    <source>
        <dbReference type="PROSITE" id="PS50881"/>
    </source>
</evidence>
<dbReference type="Pfam" id="PF03719">
    <property type="entry name" value="Ribosomal_S5_C"/>
    <property type="match status" value="1"/>
</dbReference>
<evidence type="ECO:0000256" key="2">
    <source>
        <dbReference type="ARBA" id="ARBA00022730"/>
    </source>
</evidence>
<dbReference type="Proteomes" id="UP000231408">
    <property type="component" value="Unassembled WGS sequence"/>
</dbReference>
<reference evidence="12 13" key="1">
    <citation type="submission" date="2017-09" db="EMBL/GenBank/DDBJ databases">
        <title>Depth-based differentiation of microbial function through sediment-hosted aquifers and enrichment of novel symbionts in the deep terrestrial subsurface.</title>
        <authorList>
            <person name="Probst A.J."/>
            <person name="Ladd B."/>
            <person name="Jarett J.K."/>
            <person name="Geller-Mcgrath D.E."/>
            <person name="Sieber C.M."/>
            <person name="Emerson J.B."/>
            <person name="Anantharaman K."/>
            <person name="Thomas B.C."/>
            <person name="Malmstrom R."/>
            <person name="Stieglmeier M."/>
            <person name="Klingl A."/>
            <person name="Woyke T."/>
            <person name="Ryan C.M."/>
            <person name="Banfield J.F."/>
        </authorList>
    </citation>
    <scope>NUCLEOTIDE SEQUENCE [LARGE SCALE GENOMIC DNA]</scope>
    <source>
        <strain evidence="12">CG23_combo_of_CG06-09_8_20_14_all_41_10</strain>
    </source>
</reference>